<evidence type="ECO:0000256" key="2">
    <source>
        <dbReference type="ARBA" id="ARBA00022723"/>
    </source>
</evidence>
<comment type="similarity">
    <text evidence="1 5">Belongs to the mandelate racemase/muconate lactonizing enzyme family.</text>
</comment>
<keyword evidence="9" id="KW-1185">Reference proteome</keyword>
<dbReference type="InterPro" id="IPR018110">
    <property type="entry name" value="Mandel_Rmase/mucon_lact_enz_CS"/>
</dbReference>
<protein>
    <recommendedName>
        <fullName evidence="5">Dipeptide epimerase</fullName>
        <ecNumber evidence="5">5.1.1.-</ecNumber>
    </recommendedName>
</protein>
<proteinExistence type="inferred from homology"/>
<dbReference type="SFLD" id="SFLDF00010">
    <property type="entry name" value="dipeptide_epimerase"/>
    <property type="match status" value="1"/>
</dbReference>
<dbReference type="SFLD" id="SFLDS00001">
    <property type="entry name" value="Enolase"/>
    <property type="match status" value="1"/>
</dbReference>
<evidence type="ECO:0000256" key="4">
    <source>
        <dbReference type="ARBA" id="ARBA00023235"/>
    </source>
</evidence>
<dbReference type="InterPro" id="IPR034603">
    <property type="entry name" value="Dipeptide_epimerase"/>
</dbReference>
<dbReference type="Gene3D" id="3.20.20.120">
    <property type="entry name" value="Enolase-like C-terminal domain"/>
    <property type="match status" value="1"/>
</dbReference>
<dbReference type="EC" id="5.1.1.-" evidence="5"/>
<dbReference type="RefSeq" id="WP_093521226.1">
    <property type="nucleotide sequence ID" value="NZ_FOSK01000009.1"/>
</dbReference>
<name>A0A1I4CB85_9HYPH</name>
<dbReference type="InterPro" id="IPR036849">
    <property type="entry name" value="Enolase-like_C_sf"/>
</dbReference>
<dbReference type="EMBL" id="FOSK01000009">
    <property type="protein sequence ID" value="SFK77577.1"/>
    <property type="molecule type" value="Genomic_DNA"/>
</dbReference>
<reference evidence="8 9" key="1">
    <citation type="submission" date="2016-10" db="EMBL/GenBank/DDBJ databases">
        <authorList>
            <person name="Varghese N."/>
            <person name="Submissions S."/>
        </authorList>
    </citation>
    <scope>NUCLEOTIDE SEQUENCE [LARGE SCALE GENOMIC DNA]</scope>
    <source>
        <strain evidence="8 9">DSM 16392</strain>
    </source>
</reference>
<comment type="caution">
    <text evidence="8">The sequence shown here is derived from an EMBL/GenBank/DDBJ whole genome shotgun (WGS) entry which is preliminary data.</text>
</comment>
<keyword evidence="6" id="KW-0812">Transmembrane</keyword>
<dbReference type="InterPro" id="IPR029017">
    <property type="entry name" value="Enolase-like_N"/>
</dbReference>
<dbReference type="PANTHER" id="PTHR48080:SF3">
    <property type="entry name" value="ENOLASE SUPERFAMILY MEMBER DDB_G0284701"/>
    <property type="match status" value="1"/>
</dbReference>
<dbReference type="Pfam" id="PF13378">
    <property type="entry name" value="MR_MLE_C"/>
    <property type="match status" value="1"/>
</dbReference>
<dbReference type="NCBIfam" id="NF042940">
    <property type="entry name" value="racemase_DgcA"/>
    <property type="match status" value="1"/>
</dbReference>
<comment type="cofactor">
    <cofactor evidence="5">
        <name>Mg(2+)</name>
        <dbReference type="ChEBI" id="CHEBI:18420"/>
    </cofactor>
    <text evidence="5">Binds 1 Mg(2+) ion per subunit.</text>
</comment>
<dbReference type="SMART" id="SM00922">
    <property type="entry name" value="MR_MLE"/>
    <property type="match status" value="1"/>
</dbReference>
<dbReference type="Proteomes" id="UP000199598">
    <property type="component" value="Unassembled WGS sequence"/>
</dbReference>
<dbReference type="Pfam" id="PF02746">
    <property type="entry name" value="MR_MLE_N"/>
    <property type="match status" value="1"/>
</dbReference>
<evidence type="ECO:0000313" key="8">
    <source>
        <dbReference type="EMBL" id="SFK77577.1"/>
    </source>
</evidence>
<sequence>MTCRLSIEAETFPIAGSFTIARGSRTEVNVLTATLTQDGHTGRGECVPYPRYGESVESVTAQIEAVRTVIEAGVSIEELQSLMPAGAARNAVDCALWDLTAKRQNTSVTDLIGIKSQRILETAYTISVGTPEKMATDAAKAASRPLLKVKLAGNGDVERIAAVRQAAPNSKLIVDANEGWSEDNLEANIKACQQAGVGLVEQPLPAGKDGILAEVEHLIPICADESLHTSADLESLRNRYSAINIKIDKTGGLTEGLKLLRKAEEMDYVIMVGCMLATSLAMAPAMLLAQNAEFVDLDGPLLLAKDRSHAIRFEGSLMHPPFPQLWG</sequence>
<dbReference type="SUPFAM" id="SSF51604">
    <property type="entry name" value="Enolase C-terminal domain-like"/>
    <property type="match status" value="1"/>
</dbReference>
<evidence type="ECO:0000256" key="5">
    <source>
        <dbReference type="RuleBase" id="RU366006"/>
    </source>
</evidence>
<feature type="domain" description="Mandelate racemase/muconate lactonizing enzyme C-terminal" evidence="7">
    <location>
        <begin position="131"/>
        <end position="222"/>
    </location>
</feature>
<keyword evidence="3 5" id="KW-0460">Magnesium</keyword>
<evidence type="ECO:0000256" key="1">
    <source>
        <dbReference type="ARBA" id="ARBA00008031"/>
    </source>
</evidence>
<dbReference type="CDD" id="cd03319">
    <property type="entry name" value="L-Ala-DL-Glu_epimerase"/>
    <property type="match status" value="1"/>
</dbReference>
<dbReference type="InterPro" id="IPR013341">
    <property type="entry name" value="Mandelate_racemase_N_dom"/>
</dbReference>
<evidence type="ECO:0000256" key="6">
    <source>
        <dbReference type="SAM" id="Phobius"/>
    </source>
</evidence>
<dbReference type="InterPro" id="IPR029065">
    <property type="entry name" value="Enolase_C-like"/>
</dbReference>
<keyword evidence="6" id="KW-0472">Membrane</keyword>
<evidence type="ECO:0000256" key="3">
    <source>
        <dbReference type="ARBA" id="ARBA00022842"/>
    </source>
</evidence>
<dbReference type="Gene3D" id="3.30.390.10">
    <property type="entry name" value="Enolase-like, N-terminal domain"/>
    <property type="match status" value="1"/>
</dbReference>
<keyword evidence="2 5" id="KW-0479">Metal-binding</keyword>
<keyword evidence="4 5" id="KW-0413">Isomerase</keyword>
<dbReference type="InterPro" id="IPR034593">
    <property type="entry name" value="DgoD-like"/>
</dbReference>
<organism evidence="8 9">
    <name type="scientific">Pseudovibrio ascidiaceicola</name>
    <dbReference type="NCBI Taxonomy" id="285279"/>
    <lineage>
        <taxon>Bacteria</taxon>
        <taxon>Pseudomonadati</taxon>
        <taxon>Pseudomonadota</taxon>
        <taxon>Alphaproteobacteria</taxon>
        <taxon>Hyphomicrobiales</taxon>
        <taxon>Stappiaceae</taxon>
        <taxon>Pseudovibrio</taxon>
    </lineage>
</organism>
<keyword evidence="6" id="KW-1133">Transmembrane helix</keyword>
<dbReference type="PROSITE" id="PS00908">
    <property type="entry name" value="MR_MLE_1"/>
    <property type="match status" value="1"/>
</dbReference>
<accession>A0A1I4CB85</accession>
<gene>
    <name evidence="8" type="ORF">SAMN04488518_10928</name>
</gene>
<evidence type="ECO:0000259" key="7">
    <source>
        <dbReference type="SMART" id="SM00922"/>
    </source>
</evidence>
<dbReference type="PANTHER" id="PTHR48080">
    <property type="entry name" value="D-GALACTONATE DEHYDRATASE-RELATED"/>
    <property type="match status" value="1"/>
</dbReference>
<feature type="transmembrane region" description="Helical" evidence="6">
    <location>
        <begin position="268"/>
        <end position="289"/>
    </location>
</feature>
<evidence type="ECO:0000313" key="9">
    <source>
        <dbReference type="Proteomes" id="UP000199598"/>
    </source>
</evidence>
<dbReference type="InterPro" id="IPR013342">
    <property type="entry name" value="Mandelate_racemase_C"/>
</dbReference>
<dbReference type="SFLD" id="SFLDG00180">
    <property type="entry name" value="muconate_cycloisomerase"/>
    <property type="match status" value="1"/>
</dbReference>
<dbReference type="SUPFAM" id="SSF54826">
    <property type="entry name" value="Enolase N-terminal domain-like"/>
    <property type="match status" value="1"/>
</dbReference>